<evidence type="ECO:0000256" key="1">
    <source>
        <dbReference type="SAM" id="MobiDB-lite"/>
    </source>
</evidence>
<evidence type="ECO:0000313" key="2">
    <source>
        <dbReference type="EMBL" id="XAI95434.1"/>
    </source>
</evidence>
<accession>A0AAX4QGX6</accession>
<protein>
    <submittedName>
        <fullName evidence="2">Uncharacterized protein</fullName>
    </submittedName>
</protein>
<evidence type="ECO:0000313" key="3">
    <source>
        <dbReference type="Proteomes" id="UP001459105"/>
    </source>
</evidence>
<feature type="region of interest" description="Disordered" evidence="1">
    <location>
        <begin position="1"/>
        <end position="26"/>
    </location>
</feature>
<sequence>MGTEPPSSDRNRLRKHVISVGSDSSSRLPTLIRRQGDTEPSKTLNLQSFLNLTLDFLPSPEVS</sequence>
<name>A0AAX4QGX6_9CAUD</name>
<dbReference type="EMBL" id="PP438412">
    <property type="protein sequence ID" value="XAI95434.1"/>
    <property type="molecule type" value="Genomic_DNA"/>
</dbReference>
<proteinExistence type="predicted"/>
<dbReference type="Proteomes" id="UP001459105">
    <property type="component" value="Segment"/>
</dbReference>
<organism evidence="2 3">
    <name type="scientific">Microcystis phage Mvi-JY20</name>
    <dbReference type="NCBI Taxonomy" id="3128146"/>
    <lineage>
        <taxon>Viruses</taxon>
        <taxon>Duplodnaviria</taxon>
        <taxon>Heunggongvirae</taxon>
        <taxon>Uroviricota</taxon>
        <taxon>Caudoviricetes</taxon>
    </lineage>
</organism>
<reference evidence="2" key="1">
    <citation type="submission" date="2024-03" db="EMBL/GenBank/DDBJ databases">
        <authorList>
            <person name="Lin W."/>
            <person name="Li D."/>
            <person name="Tong Y."/>
        </authorList>
    </citation>
    <scope>NUCLEOTIDE SEQUENCE</scope>
</reference>